<dbReference type="Proteomes" id="UP001605918">
    <property type="component" value="Unassembled WGS sequence"/>
</dbReference>
<proteinExistence type="predicted"/>
<comment type="caution">
    <text evidence="1">The sequence shown here is derived from an EMBL/GenBank/DDBJ whole genome shotgun (WGS) entry which is preliminary data.</text>
</comment>
<name>A0ABW7DJS2_9PSED</name>
<dbReference type="EMBL" id="JBIEIL010000019">
    <property type="protein sequence ID" value="MFG6207932.1"/>
    <property type="molecule type" value="Genomic_DNA"/>
</dbReference>
<evidence type="ECO:0000313" key="2">
    <source>
        <dbReference type="Proteomes" id="UP001605918"/>
    </source>
</evidence>
<dbReference type="RefSeq" id="WP_394508500.1">
    <property type="nucleotide sequence ID" value="NZ_JBIEIL010000019.1"/>
</dbReference>
<reference evidence="1 2" key="1">
    <citation type="submission" date="2024-10" db="EMBL/GenBank/DDBJ databases">
        <title>Whole genome of Pseudomonas sp Strain RB5.</title>
        <authorList>
            <person name="Selami N."/>
        </authorList>
    </citation>
    <scope>NUCLEOTIDE SEQUENCE [LARGE SCALE GENOMIC DNA]</scope>
    <source>
        <strain evidence="1 2">RB5</strain>
    </source>
</reference>
<keyword evidence="2" id="KW-1185">Reference proteome</keyword>
<organism evidence="1 2">
    <name type="scientific">Pseudomonas retamae</name>
    <dbReference type="NCBI Taxonomy" id="702110"/>
    <lineage>
        <taxon>Bacteria</taxon>
        <taxon>Pseudomonadati</taxon>
        <taxon>Pseudomonadota</taxon>
        <taxon>Gammaproteobacteria</taxon>
        <taxon>Pseudomonadales</taxon>
        <taxon>Pseudomonadaceae</taxon>
        <taxon>Pseudomonas</taxon>
    </lineage>
</organism>
<protein>
    <submittedName>
        <fullName evidence="1">Uncharacterized protein</fullName>
    </submittedName>
</protein>
<gene>
    <name evidence="1" type="ORF">ACGSLL_26645</name>
</gene>
<accession>A0ABW7DJS2</accession>
<sequence>MRIFYVIARKDMEPNLPHSSNWPKIIGYSFEENYFHLSQGKGHGFAANVIPEWKARSPEWTEIFTILDSTWFLDMITNNNFSSEKAFLEKLTAHIDNVDTIRF</sequence>
<evidence type="ECO:0000313" key="1">
    <source>
        <dbReference type="EMBL" id="MFG6207932.1"/>
    </source>
</evidence>